<name>A0A0R1MUR7_9LACO</name>
<keyword evidence="1" id="KW-0812">Transmembrane</keyword>
<keyword evidence="3" id="KW-1185">Reference proteome</keyword>
<dbReference type="STRING" id="1423792.FD09_GL000673"/>
<dbReference type="PATRIC" id="fig|1423792.3.peg.688"/>
<dbReference type="RefSeq" id="WP_057821517.1">
    <property type="nucleotide sequence ID" value="NZ_AZEC01000012.1"/>
</dbReference>
<evidence type="ECO:0000313" key="2">
    <source>
        <dbReference type="EMBL" id="KRL11305.1"/>
    </source>
</evidence>
<sequence length="73" mass="8353">MDAVVRFFTSKWLIGVVFIALGVLQLFLARRYFRSIKKYGNKNTSPFSLLGVYFSYFIGVVFILAALNAMFSK</sequence>
<dbReference type="OrthoDB" id="2328443at2"/>
<dbReference type="AlphaFoldDB" id="A0A0R1MUR7"/>
<keyword evidence="1" id="KW-1133">Transmembrane helix</keyword>
<keyword evidence="1" id="KW-0472">Membrane</keyword>
<dbReference type="EMBL" id="AZEC01000012">
    <property type="protein sequence ID" value="KRL11305.1"/>
    <property type="molecule type" value="Genomic_DNA"/>
</dbReference>
<organism evidence="2 3">
    <name type="scientific">Schleiferilactobacillus perolens DSM 12744</name>
    <dbReference type="NCBI Taxonomy" id="1423792"/>
    <lineage>
        <taxon>Bacteria</taxon>
        <taxon>Bacillati</taxon>
        <taxon>Bacillota</taxon>
        <taxon>Bacilli</taxon>
        <taxon>Lactobacillales</taxon>
        <taxon>Lactobacillaceae</taxon>
        <taxon>Schleiferilactobacillus</taxon>
    </lineage>
</organism>
<feature type="transmembrane region" description="Helical" evidence="1">
    <location>
        <begin position="12"/>
        <end position="29"/>
    </location>
</feature>
<gene>
    <name evidence="2" type="ORF">FD09_GL000673</name>
</gene>
<reference evidence="2 3" key="1">
    <citation type="journal article" date="2015" name="Genome Announc.">
        <title>Expanding the biotechnology potential of lactobacilli through comparative genomics of 213 strains and associated genera.</title>
        <authorList>
            <person name="Sun Z."/>
            <person name="Harris H.M."/>
            <person name="McCann A."/>
            <person name="Guo C."/>
            <person name="Argimon S."/>
            <person name="Zhang W."/>
            <person name="Yang X."/>
            <person name="Jeffery I.B."/>
            <person name="Cooney J.C."/>
            <person name="Kagawa T.F."/>
            <person name="Liu W."/>
            <person name="Song Y."/>
            <person name="Salvetti E."/>
            <person name="Wrobel A."/>
            <person name="Rasinkangas P."/>
            <person name="Parkhill J."/>
            <person name="Rea M.C."/>
            <person name="O'Sullivan O."/>
            <person name="Ritari J."/>
            <person name="Douillard F.P."/>
            <person name="Paul Ross R."/>
            <person name="Yang R."/>
            <person name="Briner A.E."/>
            <person name="Felis G.E."/>
            <person name="de Vos W.M."/>
            <person name="Barrangou R."/>
            <person name="Klaenhammer T.R."/>
            <person name="Caufield P.W."/>
            <person name="Cui Y."/>
            <person name="Zhang H."/>
            <person name="O'Toole P.W."/>
        </authorList>
    </citation>
    <scope>NUCLEOTIDE SEQUENCE [LARGE SCALE GENOMIC DNA]</scope>
    <source>
        <strain evidence="2 3">DSM 12744</strain>
    </source>
</reference>
<dbReference type="Proteomes" id="UP000051330">
    <property type="component" value="Unassembled WGS sequence"/>
</dbReference>
<comment type="caution">
    <text evidence="2">The sequence shown here is derived from an EMBL/GenBank/DDBJ whole genome shotgun (WGS) entry which is preliminary data.</text>
</comment>
<feature type="transmembrane region" description="Helical" evidence="1">
    <location>
        <begin position="50"/>
        <end position="71"/>
    </location>
</feature>
<evidence type="ECO:0000256" key="1">
    <source>
        <dbReference type="SAM" id="Phobius"/>
    </source>
</evidence>
<protein>
    <recommendedName>
        <fullName evidence="4">Immunity protein</fullName>
    </recommendedName>
</protein>
<accession>A0A0R1MUR7</accession>
<evidence type="ECO:0000313" key="3">
    <source>
        <dbReference type="Proteomes" id="UP000051330"/>
    </source>
</evidence>
<proteinExistence type="predicted"/>
<evidence type="ECO:0008006" key="4">
    <source>
        <dbReference type="Google" id="ProtNLM"/>
    </source>
</evidence>